<gene>
    <name evidence="1" type="ORF">DEO72_LG3g2363</name>
</gene>
<keyword evidence="2" id="KW-1185">Reference proteome</keyword>
<accession>A0A4D6LH29</accession>
<name>A0A4D6LH29_VIGUN</name>
<evidence type="ECO:0000313" key="1">
    <source>
        <dbReference type="EMBL" id="QCD87823.1"/>
    </source>
</evidence>
<dbReference type="EMBL" id="CP039347">
    <property type="protein sequence ID" value="QCD87823.1"/>
    <property type="molecule type" value="Genomic_DNA"/>
</dbReference>
<reference evidence="1 2" key="1">
    <citation type="submission" date="2019-04" db="EMBL/GenBank/DDBJ databases">
        <title>An improved genome assembly and genetic linkage map for asparagus bean, Vigna unguiculata ssp. sesquipedialis.</title>
        <authorList>
            <person name="Xia Q."/>
            <person name="Zhang R."/>
            <person name="Dong Y."/>
        </authorList>
    </citation>
    <scope>NUCLEOTIDE SEQUENCE [LARGE SCALE GENOMIC DNA]</scope>
    <source>
        <tissue evidence="1">Leaf</tissue>
    </source>
</reference>
<evidence type="ECO:0000313" key="2">
    <source>
        <dbReference type="Proteomes" id="UP000501690"/>
    </source>
</evidence>
<dbReference type="Proteomes" id="UP000501690">
    <property type="component" value="Linkage Group LG3"/>
</dbReference>
<organism evidence="1 2">
    <name type="scientific">Vigna unguiculata</name>
    <name type="common">Cowpea</name>
    <dbReference type="NCBI Taxonomy" id="3917"/>
    <lineage>
        <taxon>Eukaryota</taxon>
        <taxon>Viridiplantae</taxon>
        <taxon>Streptophyta</taxon>
        <taxon>Embryophyta</taxon>
        <taxon>Tracheophyta</taxon>
        <taxon>Spermatophyta</taxon>
        <taxon>Magnoliopsida</taxon>
        <taxon>eudicotyledons</taxon>
        <taxon>Gunneridae</taxon>
        <taxon>Pentapetalae</taxon>
        <taxon>rosids</taxon>
        <taxon>fabids</taxon>
        <taxon>Fabales</taxon>
        <taxon>Fabaceae</taxon>
        <taxon>Papilionoideae</taxon>
        <taxon>50 kb inversion clade</taxon>
        <taxon>NPAAA clade</taxon>
        <taxon>indigoferoid/millettioid clade</taxon>
        <taxon>Phaseoleae</taxon>
        <taxon>Vigna</taxon>
    </lineage>
</organism>
<proteinExistence type="predicted"/>
<dbReference type="AlphaFoldDB" id="A0A4D6LH29"/>
<sequence>MSLKPLLGRLGENHKSELYMELCNSRLGEMDPLGRDLQGFVSVHAPTSLKSYQNINQSLSRQRPTSLLLQPLHTQNFRALVGCPILLGFSLPLHIHTTTIS</sequence>
<protein>
    <submittedName>
        <fullName evidence="1">Uncharacterized protein</fullName>
    </submittedName>
</protein>